<feature type="binding site" evidence="10">
    <location>
        <position position="239"/>
    </location>
    <ligand>
        <name>ATP</name>
        <dbReference type="ChEBI" id="CHEBI:30616"/>
    </ligand>
</feature>
<dbReference type="PRINTS" id="PR00987">
    <property type="entry name" value="TRNASYNTHGLU"/>
</dbReference>
<feature type="domain" description="Glutamyl/glutaminyl-tRNA synthetase class Ib catalytic" evidence="11">
    <location>
        <begin position="3"/>
        <end position="304"/>
    </location>
</feature>
<dbReference type="InterPro" id="IPR033910">
    <property type="entry name" value="GluRS_core"/>
</dbReference>
<dbReference type="InterPro" id="IPR020058">
    <property type="entry name" value="Glu/Gln-tRNA-synth_Ib_cat-dom"/>
</dbReference>
<dbReference type="PANTHER" id="PTHR43311">
    <property type="entry name" value="GLUTAMATE--TRNA LIGASE"/>
    <property type="match status" value="1"/>
</dbReference>
<dbReference type="FunFam" id="3.40.50.620:FF:000007">
    <property type="entry name" value="Glutamate--tRNA ligase"/>
    <property type="match status" value="1"/>
</dbReference>
<dbReference type="Pfam" id="PF00749">
    <property type="entry name" value="tRNA-synt_1c"/>
    <property type="match status" value="1"/>
</dbReference>
<evidence type="ECO:0000256" key="6">
    <source>
        <dbReference type="ARBA" id="ARBA00022741"/>
    </source>
</evidence>
<dbReference type="InterPro" id="IPR049940">
    <property type="entry name" value="GluQ/Sye"/>
</dbReference>
<evidence type="ECO:0000313" key="14">
    <source>
        <dbReference type="Proteomes" id="UP000070560"/>
    </source>
</evidence>
<dbReference type="GO" id="GO:0006424">
    <property type="term" value="P:glutamyl-tRNA aminoacylation"/>
    <property type="evidence" value="ECO:0007669"/>
    <property type="project" value="UniProtKB-UniRule"/>
</dbReference>
<feature type="domain" description="Aminoacyl-tRNA synthetase class I anticodon-binding" evidence="12">
    <location>
        <begin position="318"/>
        <end position="459"/>
    </location>
</feature>
<dbReference type="HAMAP" id="MF_00022">
    <property type="entry name" value="Glu_tRNA_synth_type1"/>
    <property type="match status" value="1"/>
</dbReference>
<dbReference type="Proteomes" id="UP000070560">
    <property type="component" value="Chromosome"/>
</dbReference>
<dbReference type="AlphaFoldDB" id="A0A7U4QM23"/>
<comment type="subcellular location">
    <subcellularLocation>
        <location evidence="1 10">Cytoplasm</location>
    </subcellularLocation>
</comment>
<feature type="short sequence motif" description="'KMSKS' region" evidence="10">
    <location>
        <begin position="236"/>
        <end position="240"/>
    </location>
</feature>
<keyword evidence="14" id="KW-1185">Reference proteome</keyword>
<dbReference type="EMBL" id="CP013015">
    <property type="protein sequence ID" value="AMM41847.1"/>
    <property type="molecule type" value="Genomic_DNA"/>
</dbReference>
<dbReference type="GO" id="GO:0000049">
    <property type="term" value="F:tRNA binding"/>
    <property type="evidence" value="ECO:0007669"/>
    <property type="project" value="InterPro"/>
</dbReference>
<dbReference type="Gene3D" id="1.10.10.350">
    <property type="match status" value="1"/>
</dbReference>
<evidence type="ECO:0000256" key="5">
    <source>
        <dbReference type="ARBA" id="ARBA00022598"/>
    </source>
</evidence>
<dbReference type="GO" id="GO:0005829">
    <property type="term" value="C:cytosol"/>
    <property type="evidence" value="ECO:0007669"/>
    <property type="project" value="TreeGrafter"/>
</dbReference>
<evidence type="ECO:0000256" key="2">
    <source>
        <dbReference type="ARBA" id="ARBA00007894"/>
    </source>
</evidence>
<dbReference type="InterPro" id="IPR000924">
    <property type="entry name" value="Glu/Gln-tRNA-synth"/>
</dbReference>
<dbReference type="Gene3D" id="3.40.50.620">
    <property type="entry name" value="HUPs"/>
    <property type="match status" value="1"/>
</dbReference>
<dbReference type="InterPro" id="IPR004527">
    <property type="entry name" value="Glu-tRNA-ligase_bac/mito"/>
</dbReference>
<accession>A0A7U4QM23</accession>
<evidence type="ECO:0000259" key="11">
    <source>
        <dbReference type="Pfam" id="PF00749"/>
    </source>
</evidence>
<keyword evidence="4 10" id="KW-0963">Cytoplasm</keyword>
<evidence type="ECO:0000256" key="7">
    <source>
        <dbReference type="ARBA" id="ARBA00022840"/>
    </source>
</evidence>
<dbReference type="EC" id="6.1.1.17" evidence="10"/>
<dbReference type="GO" id="GO:0005524">
    <property type="term" value="F:ATP binding"/>
    <property type="evidence" value="ECO:0007669"/>
    <property type="project" value="UniProtKB-UniRule"/>
</dbReference>
<evidence type="ECO:0000259" key="12">
    <source>
        <dbReference type="Pfam" id="PF19269"/>
    </source>
</evidence>
<dbReference type="KEGG" id="daw:HS1_002056"/>
<dbReference type="RefSeq" id="WP_066064976.1">
    <property type="nucleotide sequence ID" value="NZ_CP013015.1"/>
</dbReference>
<evidence type="ECO:0000256" key="4">
    <source>
        <dbReference type="ARBA" id="ARBA00022490"/>
    </source>
</evidence>
<dbReference type="GO" id="GO:0008270">
    <property type="term" value="F:zinc ion binding"/>
    <property type="evidence" value="ECO:0007669"/>
    <property type="project" value="InterPro"/>
</dbReference>
<dbReference type="NCBIfam" id="TIGR00464">
    <property type="entry name" value="gltX_bact"/>
    <property type="match status" value="1"/>
</dbReference>
<dbReference type="CDD" id="cd00808">
    <property type="entry name" value="GluRS_core"/>
    <property type="match status" value="1"/>
</dbReference>
<comment type="function">
    <text evidence="10">Catalyzes the attachment of glutamate to tRNA(Glu) in a two-step reaction: glutamate is first activated by ATP to form Glu-AMP and then transferred to the acceptor end of tRNA(Glu).</text>
</comment>
<sequence>MQKVITRFPPSPTGHLHIGSARTALFNWLFARHHQGTFILRIEDTDRLRSKQEYVDSILEGMKWLGLNWDEGPYFQSQRMEIYKNHIQRLLTQKKAYYCYCTPEQLKEKRQIALAQGKNPGYDGTCRNKNLPPRPGAVVRFKSNSIGETVLTDLIHGPIIFDNAQLDDWIIQRSDGTPTYNFVVVVDDATMGITHVIRGDDHINNTPKQLQLYEALGYKPPQFAHVPMILGPDKAKLSKRHGAANILEYREMGFLPQAVVNFLVRLGWSYGDQEVFSLEELIEKFDISHIGKAAAVFDPEKLLWFNAHYIKETPDEILAEILLPFLRKKGYPSTSIEYVIKIIPSLKPRAKTLIEMADMADFYFLDDITPNAKAKKFLVPEIKPALTEMLKAIEAMPSLNESEIEQIFKEIKTKYDLSTRQFAQAIRAALTGRTASPGLFEIMAIMGKERVVKRIKKVLEVL</sequence>
<comment type="similarity">
    <text evidence="2 10">Belongs to the class-I aminoacyl-tRNA synthetase family. Glutamate--tRNA ligase type 1 subfamily.</text>
</comment>
<proteinExistence type="inferred from homology"/>
<organism evidence="13 14">
    <name type="scientific">Desulfofervidus auxilii</name>
    <dbReference type="NCBI Taxonomy" id="1621989"/>
    <lineage>
        <taxon>Bacteria</taxon>
        <taxon>Pseudomonadati</taxon>
        <taxon>Thermodesulfobacteriota</taxon>
        <taxon>Candidatus Desulfofervidia</taxon>
        <taxon>Candidatus Desulfofervidales</taxon>
        <taxon>Candidatus Desulfofervidaceae</taxon>
        <taxon>Candidatus Desulfofervidus</taxon>
    </lineage>
</organism>
<dbReference type="InterPro" id="IPR020751">
    <property type="entry name" value="aa-tRNA-synth_I_codon-bd_sub2"/>
</dbReference>
<keyword evidence="5 10" id="KW-0436">Ligase</keyword>
<evidence type="ECO:0000313" key="13">
    <source>
        <dbReference type="EMBL" id="AMM41847.1"/>
    </source>
</evidence>
<feature type="short sequence motif" description="'HIGH' region" evidence="10">
    <location>
        <begin position="10"/>
        <end position="20"/>
    </location>
</feature>
<keyword evidence="8 10" id="KW-0648">Protein biosynthesis</keyword>
<name>A0A7U4QM23_DESA2</name>
<dbReference type="InterPro" id="IPR008925">
    <property type="entry name" value="aa_tRNA-synth_I_cd-bd_sf"/>
</dbReference>
<gene>
    <name evidence="10" type="primary">gltX</name>
    <name evidence="13" type="ORF">HS1_002056</name>
</gene>
<dbReference type="SUPFAM" id="SSF52374">
    <property type="entry name" value="Nucleotidylyl transferase"/>
    <property type="match status" value="1"/>
</dbReference>
<comment type="catalytic activity">
    <reaction evidence="10">
        <text>tRNA(Glu) + L-glutamate + ATP = L-glutamyl-tRNA(Glu) + AMP + diphosphate</text>
        <dbReference type="Rhea" id="RHEA:23540"/>
        <dbReference type="Rhea" id="RHEA-COMP:9663"/>
        <dbReference type="Rhea" id="RHEA-COMP:9680"/>
        <dbReference type="ChEBI" id="CHEBI:29985"/>
        <dbReference type="ChEBI" id="CHEBI:30616"/>
        <dbReference type="ChEBI" id="CHEBI:33019"/>
        <dbReference type="ChEBI" id="CHEBI:78442"/>
        <dbReference type="ChEBI" id="CHEBI:78520"/>
        <dbReference type="ChEBI" id="CHEBI:456215"/>
        <dbReference type="EC" id="6.1.1.17"/>
    </reaction>
</comment>
<evidence type="ECO:0000256" key="10">
    <source>
        <dbReference type="HAMAP-Rule" id="MF_00022"/>
    </source>
</evidence>
<keyword evidence="7 10" id="KW-0067">ATP-binding</keyword>
<comment type="subunit">
    <text evidence="3 10">Monomer.</text>
</comment>
<evidence type="ECO:0000256" key="8">
    <source>
        <dbReference type="ARBA" id="ARBA00022917"/>
    </source>
</evidence>
<evidence type="ECO:0000256" key="3">
    <source>
        <dbReference type="ARBA" id="ARBA00011245"/>
    </source>
</evidence>
<evidence type="ECO:0000256" key="9">
    <source>
        <dbReference type="ARBA" id="ARBA00023146"/>
    </source>
</evidence>
<protein>
    <recommendedName>
        <fullName evidence="10">Glutamate--tRNA ligase</fullName>
        <ecNumber evidence="10">6.1.1.17</ecNumber>
    </recommendedName>
    <alternativeName>
        <fullName evidence="10">Glutamyl-tRNA synthetase</fullName>
        <shortName evidence="10">GluRS</shortName>
    </alternativeName>
</protein>
<dbReference type="InterPro" id="IPR014729">
    <property type="entry name" value="Rossmann-like_a/b/a_fold"/>
</dbReference>
<comment type="caution">
    <text evidence="10">Lacks conserved residue(s) required for the propagation of feature annotation.</text>
</comment>
<dbReference type="InterPro" id="IPR045462">
    <property type="entry name" value="aa-tRNA-synth_I_cd-bd"/>
</dbReference>
<evidence type="ECO:0000256" key="1">
    <source>
        <dbReference type="ARBA" id="ARBA00004496"/>
    </source>
</evidence>
<keyword evidence="9 10" id="KW-0030">Aminoacyl-tRNA synthetase</keyword>
<dbReference type="PANTHER" id="PTHR43311:SF2">
    <property type="entry name" value="GLUTAMATE--TRNA LIGASE, MITOCHONDRIAL-RELATED"/>
    <property type="match status" value="1"/>
</dbReference>
<dbReference type="OrthoDB" id="9807503at2"/>
<keyword evidence="6 10" id="KW-0547">Nucleotide-binding</keyword>
<dbReference type="Pfam" id="PF19269">
    <property type="entry name" value="Anticodon_2"/>
    <property type="match status" value="1"/>
</dbReference>
<dbReference type="GO" id="GO:0004818">
    <property type="term" value="F:glutamate-tRNA ligase activity"/>
    <property type="evidence" value="ECO:0007669"/>
    <property type="project" value="UniProtKB-UniRule"/>
</dbReference>
<reference evidence="13 14" key="1">
    <citation type="submission" date="2015-10" db="EMBL/GenBank/DDBJ databases">
        <title>Candidatus Desulfofervidus auxilii, a hydrogenotrophic sulfate-reducing bacterium involved in the thermophilic anaerobic oxidation of methane.</title>
        <authorList>
            <person name="Krukenberg V."/>
            <person name="Richter M."/>
            <person name="Wegener G."/>
        </authorList>
    </citation>
    <scope>NUCLEOTIDE SEQUENCE [LARGE SCALE GENOMIC DNA]</scope>
    <source>
        <strain evidence="13 14">HS1</strain>
    </source>
</reference>
<dbReference type="SUPFAM" id="SSF48163">
    <property type="entry name" value="An anticodon-binding domain of class I aminoacyl-tRNA synthetases"/>
    <property type="match status" value="1"/>
</dbReference>